<dbReference type="Proteomes" id="UP000255317">
    <property type="component" value="Unassembled WGS sequence"/>
</dbReference>
<evidence type="ECO:0000313" key="3">
    <source>
        <dbReference type="EMBL" id="RDK84179.1"/>
    </source>
</evidence>
<protein>
    <submittedName>
        <fullName evidence="3">Alpha-L-arabinofuranosidase B-like protein</fullName>
    </submittedName>
</protein>
<reference evidence="3 4" key="1">
    <citation type="submission" date="2018-07" db="EMBL/GenBank/DDBJ databases">
        <title>Genomic Encyclopedia of Type Strains, Phase IV (KMG-IV): sequencing the most valuable type-strain genomes for metagenomic binning, comparative biology and taxonomic classification.</title>
        <authorList>
            <person name="Goeker M."/>
        </authorList>
    </citation>
    <scope>NUCLEOTIDE SEQUENCE [LARGE SCALE GENOMIC DNA]</scope>
    <source>
        <strain evidence="3 4">DSM 101478</strain>
    </source>
</reference>
<feature type="domain" description="Type VI secretion system effector TseH-like" evidence="2">
    <location>
        <begin position="7"/>
        <end position="174"/>
    </location>
</feature>
<name>A0A370Q790_9FLAO</name>
<dbReference type="AlphaFoldDB" id="A0A370Q790"/>
<dbReference type="EMBL" id="QRAO01000005">
    <property type="protein sequence ID" value="RDK84179.1"/>
    <property type="molecule type" value="Genomic_DNA"/>
</dbReference>
<evidence type="ECO:0000259" key="2">
    <source>
        <dbReference type="Pfam" id="PF25218"/>
    </source>
</evidence>
<comment type="caution">
    <text evidence="3">The sequence shown here is derived from an EMBL/GenBank/DDBJ whole genome shotgun (WGS) entry which is preliminary data.</text>
</comment>
<dbReference type="OrthoDB" id="695573at2"/>
<gene>
    <name evidence="3" type="ORF">C8D94_10523</name>
</gene>
<evidence type="ECO:0000259" key="1">
    <source>
        <dbReference type="Pfam" id="PF20405"/>
    </source>
</evidence>
<proteinExistence type="predicted"/>
<dbReference type="InterPro" id="IPR057382">
    <property type="entry name" value="TseH"/>
</dbReference>
<feature type="domain" description="DUF6695" evidence="1">
    <location>
        <begin position="251"/>
        <end position="325"/>
    </location>
</feature>
<sequence length="342" mass="38321">MKHSGKIIALAYPDTYVTMSTEWVCKLLPLFGLGTKEYIKAGHAALVLVENRTGALHYFDFGRYVTPKGHGRVRGANTDAELSIPITGQLSNKNTLQNLEEILIWLDANPQKTHGEGRLLASVCDAINFEKAETFIHELQQKGSIPYGAFQKKGSNCARFVTDTLLAATTDQKIIKTLKHNKKFTPSTVGNVEKASTQKKVFQVRNGLVEEFNGTALKENLSNYFHKKRPAVQDTHLLETQEKFSKDASFQKLSGTGSDAWFKVVSAHLPPYHFNIQRYNNKGEMDYNGVYVSSDFDTTLPFQFTYDSHCGYCHILQLGKKIKLEGVGSLQEFSSLQKQRSA</sequence>
<dbReference type="RefSeq" id="WP_115124351.1">
    <property type="nucleotide sequence ID" value="NZ_QRAO01000005.1"/>
</dbReference>
<keyword evidence="4" id="KW-1185">Reference proteome</keyword>
<dbReference type="Pfam" id="PF25218">
    <property type="entry name" value="TseH"/>
    <property type="match status" value="1"/>
</dbReference>
<dbReference type="Pfam" id="PF20405">
    <property type="entry name" value="DUF6695"/>
    <property type="match status" value="1"/>
</dbReference>
<organism evidence="3 4">
    <name type="scientific">Marinirhabdus gelatinilytica</name>
    <dbReference type="NCBI Taxonomy" id="1703343"/>
    <lineage>
        <taxon>Bacteria</taxon>
        <taxon>Pseudomonadati</taxon>
        <taxon>Bacteroidota</taxon>
        <taxon>Flavobacteriia</taxon>
        <taxon>Flavobacteriales</taxon>
        <taxon>Flavobacteriaceae</taxon>
    </lineage>
</organism>
<dbReference type="InterPro" id="IPR046517">
    <property type="entry name" value="DUF6695"/>
</dbReference>
<evidence type="ECO:0000313" key="4">
    <source>
        <dbReference type="Proteomes" id="UP000255317"/>
    </source>
</evidence>
<accession>A0A370Q790</accession>